<accession>A0AA85J318</accession>
<dbReference type="SMART" id="SM00198">
    <property type="entry name" value="SCP"/>
    <property type="match status" value="1"/>
</dbReference>
<dbReference type="SUPFAM" id="SSF55797">
    <property type="entry name" value="PR-1-like"/>
    <property type="match status" value="1"/>
</dbReference>
<evidence type="ECO:0000256" key="1">
    <source>
        <dbReference type="SAM" id="SignalP"/>
    </source>
</evidence>
<proteinExistence type="predicted"/>
<dbReference type="InterPro" id="IPR035940">
    <property type="entry name" value="CAP_sf"/>
</dbReference>
<feature type="domain" description="SCP" evidence="2">
    <location>
        <begin position="36"/>
        <end position="152"/>
    </location>
</feature>
<reference evidence="3" key="1">
    <citation type="submission" date="2022-06" db="EMBL/GenBank/DDBJ databases">
        <authorList>
            <person name="Berger JAMES D."/>
            <person name="Berger JAMES D."/>
        </authorList>
    </citation>
    <scope>NUCLEOTIDE SEQUENCE [LARGE SCALE GENOMIC DNA]</scope>
</reference>
<keyword evidence="1" id="KW-0732">Signal</keyword>
<feature type="signal peptide" evidence="1">
    <location>
        <begin position="1"/>
        <end position="31"/>
    </location>
</feature>
<dbReference type="AlphaFoldDB" id="A0AA85J318"/>
<dbReference type="CDD" id="cd05380">
    <property type="entry name" value="CAP_euk"/>
    <property type="match status" value="1"/>
</dbReference>
<dbReference type="Proteomes" id="UP000050795">
    <property type="component" value="Unassembled WGS sequence"/>
</dbReference>
<feature type="chain" id="PRO_5041675611" description="SCP domain-containing protein" evidence="1">
    <location>
        <begin position="32"/>
        <end position="157"/>
    </location>
</feature>
<keyword evidence="3" id="KW-1185">Reference proteome</keyword>
<dbReference type="WBParaSite" id="TREG1_127240.1">
    <property type="protein sequence ID" value="TREG1_127240.1"/>
    <property type="gene ID" value="TREG1_127240"/>
</dbReference>
<protein>
    <recommendedName>
        <fullName evidence="2">SCP domain-containing protein</fullName>
    </recommendedName>
</protein>
<evidence type="ECO:0000313" key="3">
    <source>
        <dbReference type="Proteomes" id="UP000050795"/>
    </source>
</evidence>
<name>A0AA85J318_TRIRE</name>
<evidence type="ECO:0000313" key="4">
    <source>
        <dbReference type="WBParaSite" id="TREG1_127240.1"/>
    </source>
</evidence>
<dbReference type="Gene3D" id="3.40.33.10">
    <property type="entry name" value="CAP"/>
    <property type="match status" value="1"/>
</dbReference>
<organism evidence="3 4">
    <name type="scientific">Trichobilharzia regenti</name>
    <name type="common">Nasal bird schistosome</name>
    <dbReference type="NCBI Taxonomy" id="157069"/>
    <lineage>
        <taxon>Eukaryota</taxon>
        <taxon>Metazoa</taxon>
        <taxon>Spiralia</taxon>
        <taxon>Lophotrochozoa</taxon>
        <taxon>Platyhelminthes</taxon>
        <taxon>Trematoda</taxon>
        <taxon>Digenea</taxon>
        <taxon>Strigeidida</taxon>
        <taxon>Schistosomatoidea</taxon>
        <taxon>Schistosomatidae</taxon>
        <taxon>Trichobilharzia</taxon>
    </lineage>
</organism>
<dbReference type="InterPro" id="IPR014044">
    <property type="entry name" value="CAP_dom"/>
</dbReference>
<dbReference type="Pfam" id="PF00188">
    <property type="entry name" value="CAP"/>
    <property type="match status" value="1"/>
</dbReference>
<sequence length="157" mass="18180">MRLRSTEMHFIRRPPLILLCMCFILLSRVNGRMNDTLRNKFLTLHNDVRQTVRNGQLKGQPTAVSIEPMKYNLELEKKAQTLSEQCRAGHDRAVDRKVSPFQYVGQNWAGAGTIELGFKSWLDENKHYDYFKVIVEKVNVMNIHRLSGKKLPILVAV</sequence>
<reference evidence="4" key="2">
    <citation type="submission" date="2023-11" db="UniProtKB">
        <authorList>
            <consortium name="WormBaseParasite"/>
        </authorList>
    </citation>
    <scope>IDENTIFICATION</scope>
</reference>
<evidence type="ECO:0000259" key="2">
    <source>
        <dbReference type="SMART" id="SM00198"/>
    </source>
</evidence>